<dbReference type="Gene3D" id="2.30.130.10">
    <property type="entry name" value="PUA domain"/>
    <property type="match status" value="1"/>
</dbReference>
<dbReference type="CDD" id="cd21157">
    <property type="entry name" value="PUA_G5K"/>
    <property type="match status" value="1"/>
</dbReference>
<evidence type="ECO:0000256" key="6">
    <source>
        <dbReference type="ARBA" id="ARBA00022777"/>
    </source>
</evidence>
<evidence type="ECO:0000313" key="11">
    <source>
        <dbReference type="Proteomes" id="UP001206983"/>
    </source>
</evidence>
<comment type="similarity">
    <text evidence="8">Belongs to the glutamate 5-kinase family.</text>
</comment>
<evidence type="ECO:0000259" key="9">
    <source>
        <dbReference type="SMART" id="SM00359"/>
    </source>
</evidence>
<keyword evidence="3 8" id="KW-0641">Proline biosynthesis</keyword>
<comment type="subcellular location">
    <subcellularLocation>
        <location evidence="8">Cytoplasm</location>
    </subcellularLocation>
</comment>
<dbReference type="Pfam" id="PF00696">
    <property type="entry name" value="AA_kinase"/>
    <property type="match status" value="1"/>
</dbReference>
<gene>
    <name evidence="8" type="primary">proB</name>
    <name evidence="10" type="ORF">PV02_02375</name>
</gene>
<dbReference type="PIRSF" id="PIRSF000729">
    <property type="entry name" value="GK"/>
    <property type="match status" value="1"/>
</dbReference>
<comment type="function">
    <text evidence="8">Catalyzes the transfer of a phosphate group to glutamate to form L-glutamate 5-phosphate.</text>
</comment>
<dbReference type="EMBL" id="JTEO01000002">
    <property type="protein sequence ID" value="MCQ6962030.1"/>
    <property type="molecule type" value="Genomic_DNA"/>
</dbReference>
<keyword evidence="6 8" id="KW-0418">Kinase</keyword>
<dbReference type="AlphaFoldDB" id="A0AAE3KVT1"/>
<dbReference type="InterPro" id="IPR005715">
    <property type="entry name" value="Glu_5kinase/COase_Synthase"/>
</dbReference>
<feature type="binding site" evidence="8">
    <location>
        <position position="57"/>
    </location>
    <ligand>
        <name>substrate</name>
    </ligand>
</feature>
<dbReference type="InterPro" id="IPR041739">
    <property type="entry name" value="G5K_ProB"/>
</dbReference>
<evidence type="ECO:0000256" key="5">
    <source>
        <dbReference type="ARBA" id="ARBA00022741"/>
    </source>
</evidence>
<organism evidence="10 11">
    <name type="scientific">Methanolobus chelungpuianus</name>
    <dbReference type="NCBI Taxonomy" id="502115"/>
    <lineage>
        <taxon>Archaea</taxon>
        <taxon>Methanobacteriati</taxon>
        <taxon>Methanobacteriota</taxon>
        <taxon>Stenosarchaea group</taxon>
        <taxon>Methanomicrobia</taxon>
        <taxon>Methanosarcinales</taxon>
        <taxon>Methanosarcinaceae</taxon>
        <taxon>Methanolobus</taxon>
    </lineage>
</organism>
<dbReference type="GO" id="GO:0005829">
    <property type="term" value="C:cytosol"/>
    <property type="evidence" value="ECO:0007669"/>
    <property type="project" value="TreeGrafter"/>
</dbReference>
<evidence type="ECO:0000256" key="4">
    <source>
        <dbReference type="ARBA" id="ARBA00022679"/>
    </source>
</evidence>
<dbReference type="PROSITE" id="PS50890">
    <property type="entry name" value="PUA"/>
    <property type="match status" value="1"/>
</dbReference>
<dbReference type="PRINTS" id="PR00474">
    <property type="entry name" value="GLU5KINASE"/>
</dbReference>
<evidence type="ECO:0000256" key="1">
    <source>
        <dbReference type="ARBA" id="ARBA00022490"/>
    </source>
</evidence>
<sequence length="380" mass="41484">MINRKELFKGLNKIVVKIGTSSISTEDGRLNHRFMDGMAAQVAALHGQGKQVILVSSGAIGIGIDILGLGCRPREIPVRQACAAVGQSVLMQEWSKSFARHDLKVAQILLTYESFSNRLTYLNLRNSISTLLSYGVIPIINENDTVCVNEIEATFGDNDKLSAVVASKTEADLLIILSDIDGLYDKNPKRNNDAQMISVIEDITPEVESYGGSPTSMKGVGGMRTKIDAAKICHMSGCNMIIANSSTDDVVRRVLEGENIGTLFLANQEVHKNRIRWIILSKASGSVEVDQGAKDAITDSMSLLPSGIINVNGSFDRGDIIEIRCNGEVFAKGITDYTSEELEKIKGKHTNLIADILGYKNYNNVVKKENIGLFNHSEKH</sequence>
<dbReference type="Gene3D" id="3.40.1160.10">
    <property type="entry name" value="Acetylglutamate kinase-like"/>
    <property type="match status" value="2"/>
</dbReference>
<dbReference type="InterPro" id="IPR015947">
    <property type="entry name" value="PUA-like_sf"/>
</dbReference>
<dbReference type="InterPro" id="IPR011529">
    <property type="entry name" value="Glu_5kinase"/>
</dbReference>
<dbReference type="EC" id="2.7.2.11" evidence="8"/>
<dbReference type="PANTHER" id="PTHR43654">
    <property type="entry name" value="GLUTAMATE 5-KINASE"/>
    <property type="match status" value="1"/>
</dbReference>
<dbReference type="SUPFAM" id="SSF88697">
    <property type="entry name" value="PUA domain-like"/>
    <property type="match status" value="1"/>
</dbReference>
<dbReference type="FunFam" id="3.40.1160.10:FF:000018">
    <property type="entry name" value="Glutamate 5-kinase"/>
    <property type="match status" value="1"/>
</dbReference>
<protein>
    <recommendedName>
        <fullName evidence="8">Glutamate 5-kinase</fullName>
        <ecNumber evidence="8">2.7.2.11</ecNumber>
    </recommendedName>
    <alternativeName>
        <fullName evidence="8">Gamma-glutamyl kinase</fullName>
        <shortName evidence="8">GK</shortName>
    </alternativeName>
</protein>
<keyword evidence="1 8" id="KW-0963">Cytoplasm</keyword>
<dbReference type="InterPro" id="IPR002478">
    <property type="entry name" value="PUA"/>
</dbReference>
<feature type="binding site" evidence="8">
    <location>
        <position position="17"/>
    </location>
    <ligand>
        <name>ATP</name>
        <dbReference type="ChEBI" id="CHEBI:30616"/>
    </ligand>
</feature>
<proteinExistence type="inferred from homology"/>
<dbReference type="RefSeq" id="WP_256621778.1">
    <property type="nucleotide sequence ID" value="NZ_JTEO01000002.1"/>
</dbReference>
<evidence type="ECO:0000256" key="2">
    <source>
        <dbReference type="ARBA" id="ARBA00022605"/>
    </source>
</evidence>
<dbReference type="InterPro" id="IPR019797">
    <property type="entry name" value="Glutamate_5-kinase_CS"/>
</dbReference>
<comment type="pathway">
    <text evidence="8">Amino-acid biosynthesis; L-proline biosynthesis; L-glutamate 5-semialdehyde from L-glutamate: step 1/2.</text>
</comment>
<keyword evidence="7 8" id="KW-0067">ATP-binding</keyword>
<dbReference type="InterPro" id="IPR001057">
    <property type="entry name" value="Glu/AcGlu_kinase"/>
</dbReference>
<dbReference type="SUPFAM" id="SSF53633">
    <property type="entry name" value="Carbamate kinase-like"/>
    <property type="match status" value="1"/>
</dbReference>
<dbReference type="Pfam" id="PF01472">
    <property type="entry name" value="PUA"/>
    <property type="match status" value="1"/>
</dbReference>
<evidence type="ECO:0000256" key="7">
    <source>
        <dbReference type="ARBA" id="ARBA00022840"/>
    </source>
</evidence>
<keyword evidence="2 8" id="KW-0028">Amino-acid biosynthesis</keyword>
<name>A0AAE3KVT1_9EURY</name>
<keyword evidence="4 8" id="KW-0808">Transferase</keyword>
<comment type="caution">
    <text evidence="10">The sequence shown here is derived from an EMBL/GenBank/DDBJ whole genome shotgun (WGS) entry which is preliminary data.</text>
</comment>
<keyword evidence="11" id="KW-1185">Reference proteome</keyword>
<evidence type="ECO:0000313" key="10">
    <source>
        <dbReference type="EMBL" id="MCQ6962030.1"/>
    </source>
</evidence>
<dbReference type="HAMAP" id="MF_00456">
    <property type="entry name" value="ProB"/>
    <property type="match status" value="1"/>
</dbReference>
<dbReference type="GO" id="GO:0003723">
    <property type="term" value="F:RNA binding"/>
    <property type="evidence" value="ECO:0007669"/>
    <property type="project" value="InterPro"/>
</dbReference>
<evidence type="ECO:0000256" key="3">
    <source>
        <dbReference type="ARBA" id="ARBA00022650"/>
    </source>
</evidence>
<dbReference type="PROSITE" id="PS00902">
    <property type="entry name" value="GLUTAMATE_5_KINASE"/>
    <property type="match status" value="1"/>
</dbReference>
<feature type="binding site" evidence="8">
    <location>
        <begin position="178"/>
        <end position="179"/>
    </location>
    <ligand>
        <name>ATP</name>
        <dbReference type="ChEBI" id="CHEBI:30616"/>
    </ligand>
</feature>
<evidence type="ECO:0000256" key="8">
    <source>
        <dbReference type="HAMAP-Rule" id="MF_00456"/>
    </source>
</evidence>
<dbReference type="GO" id="GO:0005524">
    <property type="term" value="F:ATP binding"/>
    <property type="evidence" value="ECO:0007669"/>
    <property type="project" value="UniProtKB-KW"/>
</dbReference>
<dbReference type="SMART" id="SM00359">
    <property type="entry name" value="PUA"/>
    <property type="match status" value="1"/>
</dbReference>
<dbReference type="Proteomes" id="UP001206983">
    <property type="component" value="Unassembled WGS sequence"/>
</dbReference>
<dbReference type="InterPro" id="IPR036393">
    <property type="entry name" value="AceGlu_kinase-like_sf"/>
</dbReference>
<dbReference type="GO" id="GO:0004349">
    <property type="term" value="F:glutamate 5-kinase activity"/>
    <property type="evidence" value="ECO:0007669"/>
    <property type="project" value="UniProtKB-UniRule"/>
</dbReference>
<dbReference type="CDD" id="cd04242">
    <property type="entry name" value="AAK_G5K_ProB"/>
    <property type="match status" value="1"/>
</dbReference>
<dbReference type="InterPro" id="IPR001048">
    <property type="entry name" value="Asp/Glu/Uridylate_kinase"/>
</dbReference>
<feature type="domain" description="PUA" evidence="9">
    <location>
        <begin position="285"/>
        <end position="366"/>
    </location>
</feature>
<dbReference type="InterPro" id="IPR036974">
    <property type="entry name" value="PUA_sf"/>
</dbReference>
<dbReference type="GO" id="GO:0055129">
    <property type="term" value="P:L-proline biosynthetic process"/>
    <property type="evidence" value="ECO:0007669"/>
    <property type="project" value="UniProtKB-UniRule"/>
</dbReference>
<comment type="caution">
    <text evidence="8">Lacks conserved residue(s) required for the propagation of feature annotation.</text>
</comment>
<feature type="binding site" evidence="8">
    <location>
        <position position="158"/>
    </location>
    <ligand>
        <name>substrate</name>
    </ligand>
</feature>
<feature type="binding site" evidence="8">
    <location>
        <position position="144"/>
    </location>
    <ligand>
        <name>substrate</name>
    </ligand>
</feature>
<dbReference type="PANTHER" id="PTHR43654:SF3">
    <property type="entry name" value="GLUTAMATE 5-KINASE"/>
    <property type="match status" value="1"/>
</dbReference>
<accession>A0AAE3KVT1</accession>
<keyword evidence="5 8" id="KW-0547">Nucleotide-binding</keyword>
<reference evidence="10 11" key="1">
    <citation type="journal article" date="2011" name="Appl. Environ. Microbiol.">
        <title>Methanogenic archaea isolated from Taiwan's Chelungpu fault.</title>
        <authorList>
            <person name="Wu S.Y."/>
            <person name="Lai M.C."/>
        </authorList>
    </citation>
    <scope>NUCLEOTIDE SEQUENCE [LARGE SCALE GENOMIC DNA]</scope>
    <source>
        <strain evidence="10 11">St545Mb</strain>
    </source>
</reference>
<dbReference type="NCBIfam" id="TIGR01027">
    <property type="entry name" value="proB"/>
    <property type="match status" value="1"/>
</dbReference>
<comment type="catalytic activity">
    <reaction evidence="8">
        <text>L-glutamate + ATP = L-glutamyl 5-phosphate + ADP</text>
        <dbReference type="Rhea" id="RHEA:14877"/>
        <dbReference type="ChEBI" id="CHEBI:29985"/>
        <dbReference type="ChEBI" id="CHEBI:30616"/>
        <dbReference type="ChEBI" id="CHEBI:58274"/>
        <dbReference type="ChEBI" id="CHEBI:456216"/>
        <dbReference type="EC" id="2.7.2.11"/>
    </reaction>
</comment>